<dbReference type="EMBL" id="KR029609">
    <property type="protein sequence ID" value="AKH48783.1"/>
    <property type="molecule type" value="Genomic_DNA"/>
</dbReference>
<keyword evidence="1" id="KW-0812">Transmembrane</keyword>
<reference evidence="2" key="1">
    <citation type="journal article" date="2015" name="Front. Microbiol.">
        <title>Combining genomic sequencing methods to explore viral diversity and reveal potential virus-host interactions.</title>
        <authorList>
            <person name="Chow C.E."/>
            <person name="Winget D.M."/>
            <person name="White R.A.III."/>
            <person name="Hallam S.J."/>
            <person name="Suttle C.A."/>
        </authorList>
    </citation>
    <scope>NUCLEOTIDE SEQUENCE</scope>
    <source>
        <strain evidence="2">Oxic3_3</strain>
    </source>
</reference>
<name>A0A0F7LB30_9VIRU</name>
<keyword evidence="1" id="KW-1133">Transmembrane helix</keyword>
<sequence>MHFVLTLLSPRHSLLLLVALLLSQVVRQVDNLMLLTMTSVQVMLLVLQLLLLVQS</sequence>
<accession>A0A0F7LB30</accession>
<reference evidence="2" key="2">
    <citation type="submission" date="2015-03" db="EMBL/GenBank/DDBJ databases">
        <authorList>
            <person name="Chow C.-E.T."/>
            <person name="Winget D.M."/>
            <person name="White R.A.III."/>
            <person name="Hallam S.J."/>
            <person name="Suttle C.A."/>
        </authorList>
    </citation>
    <scope>NUCLEOTIDE SEQUENCE</scope>
    <source>
        <strain evidence="2">Oxic3_3</strain>
    </source>
</reference>
<keyword evidence="1" id="KW-0472">Membrane</keyword>
<proteinExistence type="predicted"/>
<evidence type="ECO:0000313" key="2">
    <source>
        <dbReference type="EMBL" id="AKH48783.1"/>
    </source>
</evidence>
<protein>
    <submittedName>
        <fullName evidence="2">Uncharacterized protein</fullName>
    </submittedName>
</protein>
<feature type="transmembrane region" description="Helical" evidence="1">
    <location>
        <begin position="37"/>
        <end position="53"/>
    </location>
</feature>
<organism evidence="2">
    <name type="scientific">uncultured marine virus</name>
    <dbReference type="NCBI Taxonomy" id="186617"/>
    <lineage>
        <taxon>Viruses</taxon>
        <taxon>environmental samples</taxon>
    </lineage>
</organism>
<evidence type="ECO:0000256" key="1">
    <source>
        <dbReference type="SAM" id="Phobius"/>
    </source>
</evidence>